<keyword evidence="7 8" id="KW-0472">Membrane</keyword>
<comment type="subcellular location">
    <subcellularLocation>
        <location evidence="1">Cell membrane</location>
        <topology evidence="1">Multi-pass membrane protein</topology>
    </subcellularLocation>
</comment>
<comment type="similarity">
    <text evidence="2">Belongs to the autoinducer-2 exporter (AI-2E) (TC 2.A.86) family.</text>
</comment>
<reference evidence="9 10" key="1">
    <citation type="submission" date="2018-06" db="EMBL/GenBank/DDBJ databases">
        <authorList>
            <consortium name="Pathogen Informatics"/>
            <person name="Doyle S."/>
        </authorList>
    </citation>
    <scope>NUCLEOTIDE SEQUENCE [LARGE SCALE GENOMIC DNA]</scope>
    <source>
        <strain evidence="9 10">NCTC13076</strain>
    </source>
</reference>
<feature type="transmembrane region" description="Helical" evidence="8">
    <location>
        <begin position="69"/>
        <end position="88"/>
    </location>
</feature>
<protein>
    <submittedName>
        <fullName evidence="9">Sporulation integral membrane protein YtvI</fullName>
    </submittedName>
</protein>
<evidence type="ECO:0000256" key="3">
    <source>
        <dbReference type="ARBA" id="ARBA00022448"/>
    </source>
</evidence>
<proteinExistence type="inferred from homology"/>
<dbReference type="Proteomes" id="UP000250070">
    <property type="component" value="Unassembled WGS sequence"/>
</dbReference>
<keyword evidence="5 8" id="KW-0812">Transmembrane</keyword>
<organism evidence="9 10">
    <name type="scientific">Peptoniphilus harei</name>
    <dbReference type="NCBI Taxonomy" id="54005"/>
    <lineage>
        <taxon>Bacteria</taxon>
        <taxon>Bacillati</taxon>
        <taxon>Bacillota</taxon>
        <taxon>Tissierellia</taxon>
        <taxon>Tissierellales</taxon>
        <taxon>Peptoniphilaceae</taxon>
        <taxon>Peptoniphilus</taxon>
    </lineage>
</organism>
<name>A0A2X1YYZ8_9FIRM</name>
<dbReference type="EMBL" id="UATM01000019">
    <property type="protein sequence ID" value="SPY36785.1"/>
    <property type="molecule type" value="Genomic_DNA"/>
</dbReference>
<evidence type="ECO:0000256" key="4">
    <source>
        <dbReference type="ARBA" id="ARBA00022475"/>
    </source>
</evidence>
<gene>
    <name evidence="9" type="ORF">NCTC13076_00235</name>
</gene>
<evidence type="ECO:0000313" key="10">
    <source>
        <dbReference type="Proteomes" id="UP000250070"/>
    </source>
</evidence>
<dbReference type="InterPro" id="IPR002549">
    <property type="entry name" value="AI-2E-like"/>
</dbReference>
<dbReference type="PANTHER" id="PTHR21716">
    <property type="entry name" value="TRANSMEMBRANE PROTEIN"/>
    <property type="match status" value="1"/>
</dbReference>
<dbReference type="PANTHER" id="PTHR21716:SF53">
    <property type="entry name" value="PERMEASE PERM-RELATED"/>
    <property type="match status" value="1"/>
</dbReference>
<evidence type="ECO:0000256" key="8">
    <source>
        <dbReference type="SAM" id="Phobius"/>
    </source>
</evidence>
<evidence type="ECO:0000256" key="6">
    <source>
        <dbReference type="ARBA" id="ARBA00022989"/>
    </source>
</evidence>
<evidence type="ECO:0000256" key="2">
    <source>
        <dbReference type="ARBA" id="ARBA00009773"/>
    </source>
</evidence>
<dbReference type="GO" id="GO:0005886">
    <property type="term" value="C:plasma membrane"/>
    <property type="evidence" value="ECO:0007669"/>
    <property type="project" value="UniProtKB-SubCell"/>
</dbReference>
<keyword evidence="6 8" id="KW-1133">Transmembrane helix</keyword>
<sequence>MHRVKKAIPNKYRDDISYLTSNIDTALQQFIRGRMLMAIFVGLITMAYLLVLRVDFAIIIGLITCVADIIPYIGPFLGCAPAVLFAFMDSPMKALWV</sequence>
<evidence type="ECO:0000256" key="5">
    <source>
        <dbReference type="ARBA" id="ARBA00022692"/>
    </source>
</evidence>
<dbReference type="Pfam" id="PF01594">
    <property type="entry name" value="AI-2E_transport"/>
    <property type="match status" value="1"/>
</dbReference>
<keyword evidence="3" id="KW-0813">Transport</keyword>
<evidence type="ECO:0000256" key="1">
    <source>
        <dbReference type="ARBA" id="ARBA00004651"/>
    </source>
</evidence>
<feature type="transmembrane region" description="Helical" evidence="8">
    <location>
        <begin position="36"/>
        <end position="63"/>
    </location>
</feature>
<evidence type="ECO:0000313" key="9">
    <source>
        <dbReference type="EMBL" id="SPY36785.1"/>
    </source>
</evidence>
<dbReference type="AlphaFoldDB" id="A0A2X1YYZ8"/>
<keyword evidence="4" id="KW-1003">Cell membrane</keyword>
<accession>A0A2X1YYZ8</accession>
<evidence type="ECO:0000256" key="7">
    <source>
        <dbReference type="ARBA" id="ARBA00023136"/>
    </source>
</evidence>